<keyword evidence="3" id="KW-1185">Reference proteome</keyword>
<evidence type="ECO:0000313" key="2">
    <source>
        <dbReference type="EMBL" id="QRQ99457.1"/>
    </source>
</evidence>
<dbReference type="PANTHER" id="PTHR22916">
    <property type="entry name" value="GLYCOSYLTRANSFERASE"/>
    <property type="match status" value="1"/>
</dbReference>
<sequence length="322" mass="36912">MSDNVLGAVPGTSASIPEKKFSIIIPHKNATHLITRLLDSIPASPDIEIIIVDDSSTEDEKRKLREFDFGREVVLIFETAAKGAGRARNTALKHATGKWLLFADADDYFAGNMLSLIEKYYNAEEDIIFFGTGSVFNDDITQVAYRHQRYLKLVSDFVADPSQDNEDALRYYFNPPWGKLIRRQMVEQYNLRFQEILASNDIYFSITSANRARKIAATTDVLYIITVTPGSISNSFSKEHFDTRFNAALQANDFLRSINKRKYQQSVLYYLARSHAFGWKYVLYVMQKLVQHRSNIFIGIEKIVGYKKMLSQRENPSFVPKK</sequence>
<evidence type="ECO:0000259" key="1">
    <source>
        <dbReference type="Pfam" id="PF00535"/>
    </source>
</evidence>
<dbReference type="InterPro" id="IPR001173">
    <property type="entry name" value="Glyco_trans_2-like"/>
</dbReference>
<gene>
    <name evidence="2" type="ORF">HWI92_00290</name>
</gene>
<reference evidence="2 3" key="1">
    <citation type="submission" date="2020-06" db="EMBL/GenBank/DDBJ databases">
        <title>Dyadobacter sandarakinus sp. nov., isolated from the soil of the Arctic Yellow River Station.</title>
        <authorList>
            <person name="Zhang Y."/>
            <person name="Peng F."/>
        </authorList>
    </citation>
    <scope>NUCLEOTIDE SEQUENCE [LARGE SCALE GENOMIC DNA]</scope>
    <source>
        <strain evidence="2 3">Q3-56</strain>
    </source>
</reference>
<organism evidence="2 3">
    <name type="scientific">Dyadobacter sandarakinus</name>
    <dbReference type="NCBI Taxonomy" id="2747268"/>
    <lineage>
        <taxon>Bacteria</taxon>
        <taxon>Pseudomonadati</taxon>
        <taxon>Bacteroidota</taxon>
        <taxon>Cytophagia</taxon>
        <taxon>Cytophagales</taxon>
        <taxon>Spirosomataceae</taxon>
        <taxon>Dyadobacter</taxon>
    </lineage>
</organism>
<dbReference type="RefSeq" id="WP_204660220.1">
    <property type="nucleotide sequence ID" value="NZ_CP056775.1"/>
</dbReference>
<name>A0ABX7I198_9BACT</name>
<proteinExistence type="predicted"/>
<dbReference type="Proteomes" id="UP000612680">
    <property type="component" value="Chromosome"/>
</dbReference>
<evidence type="ECO:0000313" key="3">
    <source>
        <dbReference type="Proteomes" id="UP000612680"/>
    </source>
</evidence>
<protein>
    <submittedName>
        <fullName evidence="2">Glycosyltransferase family 2 protein</fullName>
    </submittedName>
</protein>
<dbReference type="InterPro" id="IPR029044">
    <property type="entry name" value="Nucleotide-diphossugar_trans"/>
</dbReference>
<dbReference type="CDD" id="cd00761">
    <property type="entry name" value="Glyco_tranf_GTA_type"/>
    <property type="match status" value="1"/>
</dbReference>
<dbReference type="PANTHER" id="PTHR22916:SF3">
    <property type="entry name" value="UDP-GLCNAC:BETAGAL BETA-1,3-N-ACETYLGLUCOSAMINYLTRANSFERASE-LIKE PROTEIN 1"/>
    <property type="match status" value="1"/>
</dbReference>
<accession>A0ABX7I198</accession>
<dbReference type="EMBL" id="CP056775">
    <property type="protein sequence ID" value="QRQ99457.1"/>
    <property type="molecule type" value="Genomic_DNA"/>
</dbReference>
<dbReference type="Pfam" id="PF00535">
    <property type="entry name" value="Glycos_transf_2"/>
    <property type="match status" value="1"/>
</dbReference>
<dbReference type="SUPFAM" id="SSF53448">
    <property type="entry name" value="Nucleotide-diphospho-sugar transferases"/>
    <property type="match status" value="1"/>
</dbReference>
<feature type="domain" description="Glycosyltransferase 2-like" evidence="1">
    <location>
        <begin position="22"/>
        <end position="188"/>
    </location>
</feature>
<dbReference type="Gene3D" id="3.90.550.10">
    <property type="entry name" value="Spore Coat Polysaccharide Biosynthesis Protein SpsA, Chain A"/>
    <property type="match status" value="1"/>
</dbReference>